<dbReference type="OrthoDB" id="9808719at2"/>
<evidence type="ECO:0000313" key="2">
    <source>
        <dbReference type="EMBL" id="TCP57510.1"/>
    </source>
</evidence>
<dbReference type="RefSeq" id="WP_132875981.1">
    <property type="nucleotide sequence ID" value="NZ_SLXQ01000001.1"/>
</dbReference>
<organism evidence="2 3">
    <name type="scientific">Tamaricihabitans halophyticus</name>
    <dbReference type="NCBI Taxonomy" id="1262583"/>
    <lineage>
        <taxon>Bacteria</taxon>
        <taxon>Bacillati</taxon>
        <taxon>Actinomycetota</taxon>
        <taxon>Actinomycetes</taxon>
        <taxon>Pseudonocardiales</taxon>
        <taxon>Pseudonocardiaceae</taxon>
        <taxon>Tamaricihabitans</taxon>
    </lineage>
</organism>
<dbReference type="Proteomes" id="UP000294911">
    <property type="component" value="Unassembled WGS sequence"/>
</dbReference>
<proteinExistence type="predicted"/>
<feature type="domain" description="SnoaL-like" evidence="1">
    <location>
        <begin position="10"/>
        <end position="109"/>
    </location>
</feature>
<dbReference type="InterPro" id="IPR032710">
    <property type="entry name" value="NTF2-like_dom_sf"/>
</dbReference>
<dbReference type="AlphaFoldDB" id="A0A4R2R3T5"/>
<gene>
    <name evidence="2" type="ORF">EV191_1011467</name>
</gene>
<dbReference type="Gene3D" id="3.10.450.50">
    <property type="match status" value="1"/>
</dbReference>
<name>A0A4R2R3T5_9PSEU</name>
<evidence type="ECO:0000259" key="1">
    <source>
        <dbReference type="Pfam" id="PF12680"/>
    </source>
</evidence>
<keyword evidence="3" id="KW-1185">Reference proteome</keyword>
<dbReference type="SUPFAM" id="SSF54427">
    <property type="entry name" value="NTF2-like"/>
    <property type="match status" value="1"/>
</dbReference>
<dbReference type="Pfam" id="PF12680">
    <property type="entry name" value="SnoaL_2"/>
    <property type="match status" value="1"/>
</dbReference>
<comment type="caution">
    <text evidence="2">The sequence shown here is derived from an EMBL/GenBank/DDBJ whole genome shotgun (WGS) entry which is preliminary data.</text>
</comment>
<reference evidence="2 3" key="1">
    <citation type="submission" date="2019-03" db="EMBL/GenBank/DDBJ databases">
        <title>Genomic Encyclopedia of Type Strains, Phase IV (KMG-IV): sequencing the most valuable type-strain genomes for metagenomic binning, comparative biology and taxonomic classification.</title>
        <authorList>
            <person name="Goeker M."/>
        </authorList>
    </citation>
    <scope>NUCLEOTIDE SEQUENCE [LARGE SCALE GENOMIC DNA]</scope>
    <source>
        <strain evidence="2 3">DSM 45765</strain>
    </source>
</reference>
<sequence length="121" mass="13151">MSATFDDLAKQYVAVWNETDPQLRRKAIDALWSADAVYCDPLGTARGRAAIDATIAGAQEQFPGMSFRLVGAVDGHHEQFRFTWELGPEEGPAPVVGFDVATVDADGRLNQVLGFLDRVPS</sequence>
<accession>A0A4R2R3T5</accession>
<protein>
    <submittedName>
        <fullName evidence="2">SnoaL-like protein</fullName>
    </submittedName>
</protein>
<dbReference type="InterPro" id="IPR037401">
    <property type="entry name" value="SnoaL-like"/>
</dbReference>
<evidence type="ECO:0000313" key="3">
    <source>
        <dbReference type="Proteomes" id="UP000294911"/>
    </source>
</evidence>
<dbReference type="EMBL" id="SLXQ01000001">
    <property type="protein sequence ID" value="TCP57510.1"/>
    <property type="molecule type" value="Genomic_DNA"/>
</dbReference>